<protein>
    <recommendedName>
        <fullName evidence="9">Cellulase</fullName>
    </recommendedName>
</protein>
<keyword evidence="1" id="KW-0732">Signal</keyword>
<dbReference type="InterPro" id="IPR015943">
    <property type="entry name" value="WD40/YVTN_repeat-like_dom_sf"/>
</dbReference>
<keyword evidence="5" id="KW-0624">Polysaccharide degradation</keyword>
<keyword evidence="4" id="KW-0326">Glycosidase</keyword>
<dbReference type="AlphaFoldDB" id="A0A7W9F0F4"/>
<dbReference type="InterPro" id="IPR052025">
    <property type="entry name" value="Xyloglucanase_GH74"/>
</dbReference>
<keyword evidence="3" id="KW-0119">Carbohydrate metabolism</keyword>
<dbReference type="GO" id="GO:0010411">
    <property type="term" value="P:xyloglucan metabolic process"/>
    <property type="evidence" value="ECO:0007669"/>
    <property type="project" value="TreeGrafter"/>
</dbReference>
<sequence>MLTPFQITPRHRRAAARRVGFPYLLALAAFGMVAPAGAAGSPPYEWRNVTVGGGGFAPGIVFSPAERGLAYLRTDMGGAYRRDARADRWVPLQDGMAIGSYMGIESVAPDPVDADVVYLAAGMGARAPAAILRSADRGGHWRITPVPFAMGGNEDGRGMGERLAVDPHRRTTLFFGSRHDGLWRSDDSGARWRRVSAFPLAGLGQPTEPRKTHGGLSFVLFDPAQAGRMFVGNADPGDRHLFRSDDGGQSWRAVPGGPAADMLPVKAVVGGDGVLTISYSDAIGPNGVTRGAVWRHVIATGAWTDVTPDRRADAPPGGYFGVAVSRQNPRVIAVSTVNRYNPIDTVWRSVDGGTHWDELYRRSTRNVAASPFLKLNGEEADFGHWIAGLGIDPFDDRHAAYTTGATLYDTRDFAGPGRMTWRPWTRGIEQTAIITLTSPTGGAPLVSGFGDIAGFRHDDLTVSPPHVHRNPYLTNTNTLDYAGLAPSVMVRSGSTHTRIVPGPSLAWSADGGGSWQPLVPRAIAPVRPLAGPPPVATGDAPIVVSADGRTFLAGTIMPVLTRDRGASWVEAMGLPLRSRPAADKVDPRLFYVVDAEAGRFLRSDDRGAHFTVVAARGLPRDLSSVRNTWREAQNPLVATPGRAGALWLLIDGTLYRSEDRGDSWVRAPGALKIGYYGLGKAAVGSRWPALYAIGERDGIKAVWRSIDGATDWVRINDDAHQWGMRFRVIGGDPKLYGRVYIGTDGRGIVYGDPR</sequence>
<gene>
    <name evidence="7" type="ORF">FHS99_000797</name>
</gene>
<organism evidence="7 8">
    <name type="scientific">Sphingomonas prati</name>
    <dbReference type="NCBI Taxonomy" id="1843237"/>
    <lineage>
        <taxon>Bacteria</taxon>
        <taxon>Pseudomonadati</taxon>
        <taxon>Pseudomonadota</taxon>
        <taxon>Alphaproteobacteria</taxon>
        <taxon>Sphingomonadales</taxon>
        <taxon>Sphingomonadaceae</taxon>
        <taxon>Sphingomonas</taxon>
    </lineage>
</organism>
<dbReference type="RefSeq" id="WP_229673588.1">
    <property type="nucleotide sequence ID" value="NZ_BMJP01000001.1"/>
</dbReference>
<evidence type="ECO:0000313" key="7">
    <source>
        <dbReference type="EMBL" id="MBB5728327.1"/>
    </source>
</evidence>
<accession>A0A7W9F0F4</accession>
<evidence type="ECO:0000256" key="4">
    <source>
        <dbReference type="ARBA" id="ARBA00023295"/>
    </source>
</evidence>
<evidence type="ECO:0000313" key="8">
    <source>
        <dbReference type="Proteomes" id="UP000546701"/>
    </source>
</evidence>
<evidence type="ECO:0000256" key="3">
    <source>
        <dbReference type="ARBA" id="ARBA00023277"/>
    </source>
</evidence>
<dbReference type="GO" id="GO:0016798">
    <property type="term" value="F:hydrolase activity, acting on glycosyl bonds"/>
    <property type="evidence" value="ECO:0007669"/>
    <property type="project" value="UniProtKB-KW"/>
</dbReference>
<reference evidence="7 8" key="1">
    <citation type="submission" date="2020-08" db="EMBL/GenBank/DDBJ databases">
        <title>Genomic Encyclopedia of Type Strains, Phase IV (KMG-IV): sequencing the most valuable type-strain genomes for metagenomic binning, comparative biology and taxonomic classification.</title>
        <authorList>
            <person name="Goeker M."/>
        </authorList>
    </citation>
    <scope>NUCLEOTIDE SEQUENCE [LARGE SCALE GENOMIC DNA]</scope>
    <source>
        <strain evidence="7 8">DSM 103336</strain>
    </source>
</reference>
<evidence type="ECO:0000256" key="5">
    <source>
        <dbReference type="ARBA" id="ARBA00023326"/>
    </source>
</evidence>
<keyword evidence="8" id="KW-1185">Reference proteome</keyword>
<dbReference type="Gene3D" id="2.130.10.10">
    <property type="entry name" value="YVTN repeat-like/Quinoprotein amine dehydrogenase"/>
    <property type="match status" value="2"/>
</dbReference>
<dbReference type="SUPFAM" id="SSF110296">
    <property type="entry name" value="Oligoxyloglucan reducing end-specific cellobiohydrolase"/>
    <property type="match status" value="2"/>
</dbReference>
<dbReference type="Proteomes" id="UP000546701">
    <property type="component" value="Unassembled WGS sequence"/>
</dbReference>
<name>A0A7W9F0F4_9SPHN</name>
<evidence type="ECO:0000256" key="2">
    <source>
        <dbReference type="ARBA" id="ARBA00022801"/>
    </source>
</evidence>
<proteinExistence type="inferred from homology"/>
<dbReference type="PANTHER" id="PTHR43739:SF2">
    <property type="entry name" value="OLIGOXYLOGLUCAN-REDUCING END-SPECIFIC XYLOGLUCANASE-RELATED"/>
    <property type="match status" value="1"/>
</dbReference>
<dbReference type="PANTHER" id="PTHR43739">
    <property type="entry name" value="XYLOGLUCANASE (EUROFUNG)"/>
    <property type="match status" value="1"/>
</dbReference>
<evidence type="ECO:0000256" key="6">
    <source>
        <dbReference type="ARBA" id="ARBA00037986"/>
    </source>
</evidence>
<keyword evidence="2" id="KW-0378">Hydrolase</keyword>
<dbReference type="EMBL" id="JACIJR010000002">
    <property type="protein sequence ID" value="MBB5728327.1"/>
    <property type="molecule type" value="Genomic_DNA"/>
</dbReference>
<dbReference type="GO" id="GO:0000272">
    <property type="term" value="P:polysaccharide catabolic process"/>
    <property type="evidence" value="ECO:0007669"/>
    <property type="project" value="UniProtKB-KW"/>
</dbReference>
<comment type="caution">
    <text evidence="7">The sequence shown here is derived from an EMBL/GenBank/DDBJ whole genome shotgun (WGS) entry which is preliminary data.</text>
</comment>
<comment type="similarity">
    <text evidence="6">Belongs to the glycosyl hydrolase 74 family.</text>
</comment>
<evidence type="ECO:0008006" key="9">
    <source>
        <dbReference type="Google" id="ProtNLM"/>
    </source>
</evidence>
<evidence type="ECO:0000256" key="1">
    <source>
        <dbReference type="ARBA" id="ARBA00022729"/>
    </source>
</evidence>